<protein>
    <submittedName>
        <fullName evidence="1">Uncharacterized protein</fullName>
    </submittedName>
</protein>
<accession>A0A0F3GIG5</accession>
<comment type="caution">
    <text evidence="1">The sequence shown here is derived from an EMBL/GenBank/DDBJ whole genome shotgun (WGS) entry which is preliminary data.</text>
</comment>
<gene>
    <name evidence="1" type="ORF">MBAV_006056</name>
</gene>
<evidence type="ECO:0000313" key="2">
    <source>
        <dbReference type="Proteomes" id="UP000033423"/>
    </source>
</evidence>
<name>A0A0F3GIG5_9BACT</name>
<dbReference type="EMBL" id="LACI01002574">
    <property type="protein sequence ID" value="KJU81749.1"/>
    <property type="molecule type" value="Genomic_DNA"/>
</dbReference>
<reference evidence="1 2" key="1">
    <citation type="submission" date="2015-02" db="EMBL/GenBank/DDBJ databases">
        <title>Single-cell genomics of uncultivated deep-branching MTB reveals a conserved set of magnetosome genes.</title>
        <authorList>
            <person name="Kolinko S."/>
            <person name="Richter M."/>
            <person name="Glockner F.O."/>
            <person name="Brachmann A."/>
            <person name="Schuler D."/>
        </authorList>
    </citation>
    <scope>NUCLEOTIDE SEQUENCE [LARGE SCALE GENOMIC DNA]</scope>
    <source>
        <strain evidence="1">TM-1</strain>
    </source>
</reference>
<sequence length="179" mass="19069">MALLMIASVSRPAPSSCIWITTFAPECPAVRCTVPCLGLPALTRTSGDSIPWSMLFLMMCTRGSLSFSMTVLSSSVSAPSVVITISLPSSLERSRTRRLNLLKVPPIGIIRIPIVLSLSSQVMRSTSSAISDSTESPKAAEVCVRRACTVTSSPTRSTRPSSFSEGTRILAIESCLARC</sequence>
<proteinExistence type="predicted"/>
<dbReference type="Proteomes" id="UP000033423">
    <property type="component" value="Unassembled WGS sequence"/>
</dbReference>
<organism evidence="1 2">
    <name type="scientific">Candidatus Magnetobacterium bavaricum</name>
    <dbReference type="NCBI Taxonomy" id="29290"/>
    <lineage>
        <taxon>Bacteria</taxon>
        <taxon>Pseudomonadati</taxon>
        <taxon>Nitrospirota</taxon>
        <taxon>Thermodesulfovibrionia</taxon>
        <taxon>Thermodesulfovibrionales</taxon>
        <taxon>Candidatus Magnetobacteriaceae</taxon>
        <taxon>Candidatus Magnetobacterium</taxon>
    </lineage>
</organism>
<dbReference type="AlphaFoldDB" id="A0A0F3GIG5"/>
<keyword evidence="2" id="KW-1185">Reference proteome</keyword>
<evidence type="ECO:0000313" key="1">
    <source>
        <dbReference type="EMBL" id="KJU81749.1"/>
    </source>
</evidence>